<accession>A0ABD2Q191</accession>
<comment type="caution">
    <text evidence="1">The sequence shown here is derived from an EMBL/GenBank/DDBJ whole genome shotgun (WGS) entry which is preliminary data.</text>
</comment>
<name>A0ABD2Q191_9PLAT</name>
<keyword evidence="2" id="KW-1185">Reference proteome</keyword>
<protein>
    <recommendedName>
        <fullName evidence="3">Transposase</fullName>
    </recommendedName>
</protein>
<organism evidence="1 2">
    <name type="scientific">Cichlidogyrus casuarinus</name>
    <dbReference type="NCBI Taxonomy" id="1844966"/>
    <lineage>
        <taxon>Eukaryota</taxon>
        <taxon>Metazoa</taxon>
        <taxon>Spiralia</taxon>
        <taxon>Lophotrochozoa</taxon>
        <taxon>Platyhelminthes</taxon>
        <taxon>Monogenea</taxon>
        <taxon>Monopisthocotylea</taxon>
        <taxon>Dactylogyridea</taxon>
        <taxon>Ancyrocephalidae</taxon>
        <taxon>Cichlidogyrus</taxon>
    </lineage>
</organism>
<reference evidence="1 2" key="1">
    <citation type="submission" date="2024-11" db="EMBL/GenBank/DDBJ databases">
        <title>Adaptive evolution of stress response genes in parasites aligns with host niche diversity.</title>
        <authorList>
            <person name="Hahn C."/>
            <person name="Resl P."/>
        </authorList>
    </citation>
    <scope>NUCLEOTIDE SEQUENCE [LARGE SCALE GENOMIC DNA]</scope>
    <source>
        <strain evidence="1">EGGRZ-B1_66</strain>
        <tissue evidence="1">Body</tissue>
    </source>
</reference>
<evidence type="ECO:0008006" key="3">
    <source>
        <dbReference type="Google" id="ProtNLM"/>
    </source>
</evidence>
<proteinExistence type="predicted"/>
<dbReference type="Proteomes" id="UP001626550">
    <property type="component" value="Unassembled WGS sequence"/>
</dbReference>
<dbReference type="AlphaFoldDB" id="A0ABD2Q191"/>
<sequence length="60" mass="6830">MSDSRRTTAVTHNPDCKMGTSERRALKGLAINLWLMHRRQAVALIKNFIYAAHSYKLQAS</sequence>
<dbReference type="EMBL" id="JBJKFK010001427">
    <property type="protein sequence ID" value="KAL3313128.1"/>
    <property type="molecule type" value="Genomic_DNA"/>
</dbReference>
<gene>
    <name evidence="1" type="ORF">Ciccas_008270</name>
</gene>
<evidence type="ECO:0000313" key="2">
    <source>
        <dbReference type="Proteomes" id="UP001626550"/>
    </source>
</evidence>
<evidence type="ECO:0000313" key="1">
    <source>
        <dbReference type="EMBL" id="KAL3313128.1"/>
    </source>
</evidence>